<dbReference type="GO" id="GO:0051301">
    <property type="term" value="P:cell division"/>
    <property type="evidence" value="ECO:0007669"/>
    <property type="project" value="UniProtKB-KW"/>
</dbReference>
<dbReference type="PANTHER" id="PTHR24220">
    <property type="entry name" value="IMPORT ATP-BINDING PROTEIN"/>
    <property type="match status" value="1"/>
</dbReference>
<dbReference type="AlphaFoldDB" id="A0A143DFH0"/>
<reference evidence="8 9" key="1">
    <citation type="submission" date="2016-02" db="EMBL/GenBank/DDBJ databases">
        <title>Complete Genome of H5569, the type strain of the newly described species Haematospirillium jordaniae.</title>
        <authorList>
            <person name="Nicholson A.C."/>
            <person name="Humrighouse B.W."/>
            <person name="Loparov V."/>
            <person name="McQuiston J.R."/>
        </authorList>
    </citation>
    <scope>NUCLEOTIDE SEQUENCE [LARGE SCALE GENOMIC DNA]</scope>
    <source>
        <strain evidence="8 9">H5569</strain>
    </source>
</reference>
<evidence type="ECO:0000313" key="8">
    <source>
        <dbReference type="EMBL" id="AMW35495.1"/>
    </source>
</evidence>
<dbReference type="InterPro" id="IPR003593">
    <property type="entry name" value="AAA+_ATPase"/>
</dbReference>
<dbReference type="GO" id="GO:0005886">
    <property type="term" value="C:plasma membrane"/>
    <property type="evidence" value="ECO:0007669"/>
    <property type="project" value="UniProtKB-ARBA"/>
</dbReference>
<keyword evidence="9" id="KW-1185">Reference proteome</keyword>
<comment type="similarity">
    <text evidence="2">Belongs to the ABC transporter superfamily.</text>
</comment>
<organism evidence="8 9">
    <name type="scientific">Haematospirillum jordaniae</name>
    <dbReference type="NCBI Taxonomy" id="1549855"/>
    <lineage>
        <taxon>Bacteria</taxon>
        <taxon>Pseudomonadati</taxon>
        <taxon>Pseudomonadota</taxon>
        <taxon>Alphaproteobacteria</taxon>
        <taxon>Rhodospirillales</taxon>
        <taxon>Novispirillaceae</taxon>
        <taxon>Haematospirillum</taxon>
    </lineage>
</organism>
<name>A0A143DFH0_9PROT</name>
<proteinExistence type="inferred from homology"/>
<evidence type="ECO:0000313" key="9">
    <source>
        <dbReference type="Proteomes" id="UP000076066"/>
    </source>
</evidence>
<evidence type="ECO:0000256" key="5">
    <source>
        <dbReference type="ARBA" id="ARBA00022741"/>
    </source>
</evidence>
<dbReference type="InterPro" id="IPR017911">
    <property type="entry name" value="MacB-like_ATP-bd"/>
</dbReference>
<evidence type="ECO:0000256" key="1">
    <source>
        <dbReference type="ARBA" id="ARBA00002579"/>
    </source>
</evidence>
<evidence type="ECO:0000256" key="6">
    <source>
        <dbReference type="ARBA" id="ARBA00022840"/>
    </source>
</evidence>
<dbReference type="KEGG" id="hjo:AY555_02455"/>
<dbReference type="SMART" id="SM00382">
    <property type="entry name" value="AAA"/>
    <property type="match status" value="1"/>
</dbReference>
<dbReference type="PROSITE" id="PS00211">
    <property type="entry name" value="ABC_TRANSPORTER_1"/>
    <property type="match status" value="1"/>
</dbReference>
<dbReference type="RefSeq" id="WP_066136393.1">
    <property type="nucleotide sequence ID" value="NZ_CP014525.1"/>
</dbReference>
<dbReference type="EMBL" id="CP014525">
    <property type="protein sequence ID" value="AMW35495.1"/>
    <property type="molecule type" value="Genomic_DNA"/>
</dbReference>
<dbReference type="Gene3D" id="3.40.50.300">
    <property type="entry name" value="P-loop containing nucleotide triphosphate hydrolases"/>
    <property type="match status" value="1"/>
</dbReference>
<dbReference type="Pfam" id="PF00005">
    <property type="entry name" value="ABC_tran"/>
    <property type="match status" value="1"/>
</dbReference>
<dbReference type="GO" id="GO:0005524">
    <property type="term" value="F:ATP binding"/>
    <property type="evidence" value="ECO:0007669"/>
    <property type="project" value="UniProtKB-KW"/>
</dbReference>
<dbReference type="PANTHER" id="PTHR24220:SF470">
    <property type="entry name" value="CELL DIVISION ATP-BINDING PROTEIN FTSE"/>
    <property type="match status" value="1"/>
</dbReference>
<dbReference type="InterPro" id="IPR003439">
    <property type="entry name" value="ABC_transporter-like_ATP-bd"/>
</dbReference>
<sequence length="232" mass="25515">MRLECVGLRYGNGPEVLQDISFNLPPGSFHFLCGPSGAGKTSLLSLLYLARRPSRGRLSLFDIDVGAISRKDLPALRRRIGVVFQEFRLMDHLSTLDNVALPLRVAGVSEASIQRHVPELLEWVGLEKYMHTKPAILSGGQKQRVAIARAVINRPDILVADEATGNVDAETATRLMHLFMELNRLGTTIVMATHNEELLRRFPAPCLMLQDGHVSISESPATAFMHGGEPVS</sequence>
<evidence type="ECO:0000256" key="2">
    <source>
        <dbReference type="ARBA" id="ARBA00005417"/>
    </source>
</evidence>
<accession>A0A143DFH0</accession>
<dbReference type="Proteomes" id="UP000076066">
    <property type="component" value="Chromosome"/>
</dbReference>
<dbReference type="STRING" id="1549855.AY555_02455"/>
<keyword evidence="4" id="KW-0813">Transport</keyword>
<dbReference type="GO" id="GO:0016887">
    <property type="term" value="F:ATP hydrolysis activity"/>
    <property type="evidence" value="ECO:0007669"/>
    <property type="project" value="InterPro"/>
</dbReference>
<evidence type="ECO:0000256" key="4">
    <source>
        <dbReference type="ARBA" id="ARBA00022448"/>
    </source>
</evidence>
<dbReference type="InterPro" id="IPR017871">
    <property type="entry name" value="ABC_transporter-like_CS"/>
</dbReference>
<keyword evidence="8" id="KW-0131">Cell cycle</keyword>
<dbReference type="PROSITE" id="PS50893">
    <property type="entry name" value="ABC_TRANSPORTER_2"/>
    <property type="match status" value="1"/>
</dbReference>
<keyword evidence="6 8" id="KW-0067">ATP-binding</keyword>
<gene>
    <name evidence="8" type="ORF">AY555_02455</name>
</gene>
<keyword evidence="5" id="KW-0547">Nucleotide-binding</keyword>
<dbReference type="OrthoDB" id="9802264at2"/>
<dbReference type="GO" id="GO:0022857">
    <property type="term" value="F:transmembrane transporter activity"/>
    <property type="evidence" value="ECO:0007669"/>
    <property type="project" value="TreeGrafter"/>
</dbReference>
<dbReference type="SUPFAM" id="SSF52540">
    <property type="entry name" value="P-loop containing nucleoside triphosphate hydrolases"/>
    <property type="match status" value="1"/>
</dbReference>
<comment type="function">
    <text evidence="1">Part of the ABC transporter FtsEX involved in cellular division. Important for assembly or stability of the septal ring.</text>
</comment>
<protein>
    <recommendedName>
        <fullName evidence="3">Cell division ATP-binding protein FtsE</fullName>
    </recommendedName>
</protein>
<dbReference type="FunFam" id="3.40.50.300:FF:000056">
    <property type="entry name" value="Cell division ATP-binding protein FtsE"/>
    <property type="match status" value="1"/>
</dbReference>
<evidence type="ECO:0000256" key="3">
    <source>
        <dbReference type="ARBA" id="ARBA00020019"/>
    </source>
</evidence>
<dbReference type="InterPro" id="IPR027417">
    <property type="entry name" value="P-loop_NTPase"/>
</dbReference>
<feature type="domain" description="ABC transporter" evidence="7">
    <location>
        <begin position="1"/>
        <end position="231"/>
    </location>
</feature>
<dbReference type="InterPro" id="IPR015854">
    <property type="entry name" value="ABC_transpr_LolD-like"/>
</dbReference>
<dbReference type="GeneID" id="53316012"/>
<evidence type="ECO:0000259" key="7">
    <source>
        <dbReference type="PROSITE" id="PS50893"/>
    </source>
</evidence>
<keyword evidence="8" id="KW-0132">Cell division</keyword>
<dbReference type="CDD" id="cd03255">
    <property type="entry name" value="ABC_MJ0796_LolCDE_FtsE"/>
    <property type="match status" value="1"/>
</dbReference>